<gene>
    <name evidence="2" type="ORF">EYF80_003492</name>
</gene>
<sequence length="242" mass="27395">MEFQTPMLPMRSLCPIASSKVEIPKQRSMTKKRTDQKGEPGILVIASVNTMKARPVPSTPCTDTKPILLTKTSQIRVDGSPHSYAAFPETLADGKLQQQERHSFQHQQNQSLFLLTNTSQIRVDGSPHSHTAFPETLADGKLQQQERHSFQHQQNQILMSRDPIIQSRVRKYQSHGHPSEAEKLHGRRPPPPPSSNLLPQVLRLKHSEDHQDALPIHFRQASTQSSFKQALKTHLFKLAFTC</sequence>
<dbReference type="AlphaFoldDB" id="A0A4Z2J6T4"/>
<comment type="caution">
    <text evidence="2">The sequence shown here is derived from an EMBL/GenBank/DDBJ whole genome shotgun (WGS) entry which is preliminary data.</text>
</comment>
<dbReference type="Proteomes" id="UP000314294">
    <property type="component" value="Unassembled WGS sequence"/>
</dbReference>
<feature type="region of interest" description="Disordered" evidence="1">
    <location>
        <begin position="168"/>
        <end position="198"/>
    </location>
</feature>
<dbReference type="EMBL" id="SRLO01000017">
    <property type="protein sequence ID" value="TNN86075.1"/>
    <property type="molecule type" value="Genomic_DNA"/>
</dbReference>
<reference evidence="2 3" key="1">
    <citation type="submission" date="2019-03" db="EMBL/GenBank/DDBJ databases">
        <title>First draft genome of Liparis tanakae, snailfish: a comprehensive survey of snailfish specific genes.</title>
        <authorList>
            <person name="Kim W."/>
            <person name="Song I."/>
            <person name="Jeong J.-H."/>
            <person name="Kim D."/>
            <person name="Kim S."/>
            <person name="Ryu S."/>
            <person name="Song J.Y."/>
            <person name="Lee S.K."/>
        </authorList>
    </citation>
    <scope>NUCLEOTIDE SEQUENCE [LARGE SCALE GENOMIC DNA]</scope>
    <source>
        <tissue evidence="2">Muscle</tissue>
    </source>
</reference>
<proteinExistence type="predicted"/>
<name>A0A4Z2J6T4_9TELE</name>
<evidence type="ECO:0000256" key="1">
    <source>
        <dbReference type="SAM" id="MobiDB-lite"/>
    </source>
</evidence>
<keyword evidence="3" id="KW-1185">Reference proteome</keyword>
<protein>
    <submittedName>
        <fullName evidence="2">Uncharacterized protein</fullName>
    </submittedName>
</protein>
<organism evidence="2 3">
    <name type="scientific">Liparis tanakae</name>
    <name type="common">Tanaka's snailfish</name>
    <dbReference type="NCBI Taxonomy" id="230148"/>
    <lineage>
        <taxon>Eukaryota</taxon>
        <taxon>Metazoa</taxon>
        <taxon>Chordata</taxon>
        <taxon>Craniata</taxon>
        <taxon>Vertebrata</taxon>
        <taxon>Euteleostomi</taxon>
        <taxon>Actinopterygii</taxon>
        <taxon>Neopterygii</taxon>
        <taxon>Teleostei</taxon>
        <taxon>Neoteleostei</taxon>
        <taxon>Acanthomorphata</taxon>
        <taxon>Eupercaria</taxon>
        <taxon>Perciformes</taxon>
        <taxon>Cottioidei</taxon>
        <taxon>Cottales</taxon>
        <taxon>Liparidae</taxon>
        <taxon>Liparis</taxon>
    </lineage>
</organism>
<evidence type="ECO:0000313" key="3">
    <source>
        <dbReference type="Proteomes" id="UP000314294"/>
    </source>
</evidence>
<evidence type="ECO:0000313" key="2">
    <source>
        <dbReference type="EMBL" id="TNN86075.1"/>
    </source>
</evidence>
<accession>A0A4Z2J6T4</accession>